<dbReference type="VEuPathDB" id="TriTrypDB:LtaPh_1201300"/>
<evidence type="ECO:0000256" key="1">
    <source>
        <dbReference type="ARBA" id="ARBA00022723"/>
    </source>
</evidence>
<keyword evidence="2 4" id="KW-0863">Zinc-finger</keyword>
<evidence type="ECO:0000313" key="9">
    <source>
        <dbReference type="Proteomes" id="UP000419144"/>
    </source>
</evidence>
<evidence type="ECO:0000256" key="5">
    <source>
        <dbReference type="SAM" id="Coils"/>
    </source>
</evidence>
<dbReference type="InterPro" id="IPR013083">
    <property type="entry name" value="Znf_RING/FYVE/PHD"/>
</dbReference>
<evidence type="ECO:0000256" key="2">
    <source>
        <dbReference type="ARBA" id="ARBA00022771"/>
    </source>
</evidence>
<organism evidence="8 9">
    <name type="scientific">Leishmania tarentolae</name>
    <name type="common">Sauroleishmania tarentolae</name>
    <dbReference type="NCBI Taxonomy" id="5689"/>
    <lineage>
        <taxon>Eukaryota</taxon>
        <taxon>Discoba</taxon>
        <taxon>Euglenozoa</taxon>
        <taxon>Kinetoplastea</taxon>
        <taxon>Metakinetoplastina</taxon>
        <taxon>Trypanosomatida</taxon>
        <taxon>Trypanosomatidae</taxon>
        <taxon>Leishmaniinae</taxon>
        <taxon>Leishmania</taxon>
        <taxon>lizard Leishmania</taxon>
    </lineage>
</organism>
<dbReference type="OrthoDB" id="267838at2759"/>
<name>A0A640KG89_LEITA</name>
<dbReference type="Proteomes" id="UP000419144">
    <property type="component" value="Unassembled WGS sequence"/>
</dbReference>
<feature type="compositionally biased region" description="Low complexity" evidence="6">
    <location>
        <begin position="174"/>
        <end position="183"/>
    </location>
</feature>
<feature type="coiled-coil region" evidence="5">
    <location>
        <begin position="92"/>
        <end position="147"/>
    </location>
</feature>
<dbReference type="Pfam" id="PF01363">
    <property type="entry name" value="FYVE"/>
    <property type="match status" value="1"/>
</dbReference>
<dbReference type="SUPFAM" id="SSF57903">
    <property type="entry name" value="FYVE/PHD zinc finger"/>
    <property type="match status" value="1"/>
</dbReference>
<protein>
    <recommendedName>
        <fullName evidence="7">FYVE-type domain-containing protein</fullName>
    </recommendedName>
</protein>
<gene>
    <name evidence="8" type="ORF">LtaPh_1201300</name>
</gene>
<accession>A0A640KG89</accession>
<feature type="coiled-coil region" evidence="5">
    <location>
        <begin position="408"/>
        <end position="495"/>
    </location>
</feature>
<keyword evidence="1" id="KW-0479">Metal-binding</keyword>
<comment type="caution">
    <text evidence="8">The sequence shown here is derived from an EMBL/GenBank/DDBJ whole genome shotgun (WGS) entry which is preliminary data.</text>
</comment>
<keyword evidence="3" id="KW-0862">Zinc</keyword>
<keyword evidence="5" id="KW-0175">Coiled coil</keyword>
<feature type="domain" description="FYVE-type" evidence="7">
    <location>
        <begin position="19"/>
        <end position="79"/>
    </location>
</feature>
<feature type="coiled-coil region" evidence="5">
    <location>
        <begin position="651"/>
        <end position="713"/>
    </location>
</feature>
<dbReference type="PROSITE" id="PS50178">
    <property type="entry name" value="ZF_FYVE"/>
    <property type="match status" value="1"/>
</dbReference>
<evidence type="ECO:0000256" key="3">
    <source>
        <dbReference type="ARBA" id="ARBA00022833"/>
    </source>
</evidence>
<dbReference type="InterPro" id="IPR011011">
    <property type="entry name" value="Znf_FYVE_PHD"/>
</dbReference>
<evidence type="ECO:0000256" key="4">
    <source>
        <dbReference type="PROSITE-ProRule" id="PRU00091"/>
    </source>
</evidence>
<dbReference type="AlphaFoldDB" id="A0A640KG89"/>
<dbReference type="Gene3D" id="3.30.40.10">
    <property type="entry name" value="Zinc/RING finger domain, C3HC4 (zinc finger)"/>
    <property type="match status" value="1"/>
</dbReference>
<dbReference type="EMBL" id="BLBS01000014">
    <property type="protein sequence ID" value="GET86747.1"/>
    <property type="molecule type" value="Genomic_DNA"/>
</dbReference>
<evidence type="ECO:0000313" key="8">
    <source>
        <dbReference type="EMBL" id="GET86747.1"/>
    </source>
</evidence>
<dbReference type="InterPro" id="IPR000306">
    <property type="entry name" value="Znf_FYVE"/>
</dbReference>
<dbReference type="InterPro" id="IPR017455">
    <property type="entry name" value="Znf_FYVE-rel"/>
</dbReference>
<dbReference type="GO" id="GO:0008270">
    <property type="term" value="F:zinc ion binding"/>
    <property type="evidence" value="ECO:0007669"/>
    <property type="project" value="UniProtKB-KW"/>
</dbReference>
<feature type="compositionally biased region" description="Polar residues" evidence="6">
    <location>
        <begin position="162"/>
        <end position="172"/>
    </location>
</feature>
<feature type="compositionally biased region" description="Basic and acidic residues" evidence="6">
    <location>
        <begin position="553"/>
        <end position="562"/>
    </location>
</feature>
<evidence type="ECO:0000256" key="6">
    <source>
        <dbReference type="SAM" id="MobiDB-lite"/>
    </source>
</evidence>
<feature type="region of interest" description="Disordered" evidence="6">
    <location>
        <begin position="152"/>
        <end position="183"/>
    </location>
</feature>
<reference evidence="8" key="1">
    <citation type="submission" date="2019-11" db="EMBL/GenBank/DDBJ databases">
        <title>Leishmania tarentolae CDS.</title>
        <authorList>
            <person name="Goto Y."/>
            <person name="Yamagishi J."/>
        </authorList>
    </citation>
    <scope>NUCLEOTIDE SEQUENCE [LARGE SCALE GENOMIC DNA]</scope>
    <source>
        <strain evidence="8">Parrot Tar II</strain>
    </source>
</reference>
<sequence length="894" mass="100565">MFRSAFTFQAVPQSQWPMPSTARMCTQCGKSFGLFQAAGNCHGCGRVCCPSCLTEHVVLPGHLGSQPVPVCTICFKSIKHTLEEAEMAVQRCHLLEEMLNEQAKQAETLRNELREQQEEKKLLTHEKESLKATIARMEIEAEVAAAAAAATASTPGEVTPVHSPSATSTKSNAEVHASASTSAESVAVMEEMLSRKKRQLDMREATLKDALKKVSSDAGKIANQRAALQEQEKLMKAQLTSQLTSLFEGERQRLEGICADAVTDVQNKYLEWMTQQQDGVLERRRKYEQMMEERQQRAAAELAEARAERDALQRALESQHAQLAKFQESALEVGSDSRSDGKRNVVPPQCPQEEKEALKEASAECTGLAAEVKGQLPTDESEPVYTNHLFDEKQQTHSEAAAAYAAMENKLQNRMEALMRDMRAKEEEWERAKTAVVSTAGSEAPLAERERLLQDVEKARQKSLREVEEAVWIAMQQRDSAMDALRKQHQRVKEEWLFKMEQLEASRGRIEECQQRHDRPWREEKAALPKACSEREERLETRKGATWQLQRQQRNDKREPAELKTNMSGKKDVAAEEGRVPVNAAATSVQRLVSALLKEVQQTQQRMLEEQAGALAFMQEQMQQLALPNCAAVNARDERQREATQRLHTELESALQERDTALEQLRRMREAAAEMTSPMCGESAQLGTLGSVMQRQQRALAELKGQHEGTVDELRVARAVAATASAADAGAPLAEPPDHVSPSMDGTGYHVLICLEQSWVQQQAHLQGLYSVALYEVVQQEWTHVFERVMLSLATEAERQRSLRIRNARALENTTSTIREVQDDLHLREQGLLQWQKDVEERERRVQNKKERVNRLCHSLHAVAQELRKMHLGAAENSTLNDVMNSARAMSESP</sequence>
<proteinExistence type="predicted"/>
<dbReference type="SMART" id="SM00064">
    <property type="entry name" value="FYVE"/>
    <property type="match status" value="1"/>
</dbReference>
<keyword evidence="9" id="KW-1185">Reference proteome</keyword>
<feature type="region of interest" description="Disordered" evidence="6">
    <location>
        <begin position="549"/>
        <end position="574"/>
    </location>
</feature>
<feature type="region of interest" description="Disordered" evidence="6">
    <location>
        <begin position="327"/>
        <end position="353"/>
    </location>
</feature>
<evidence type="ECO:0000259" key="7">
    <source>
        <dbReference type="PROSITE" id="PS50178"/>
    </source>
</evidence>